<evidence type="ECO:0000313" key="10">
    <source>
        <dbReference type="EMBL" id="TRY00139.1"/>
    </source>
</evidence>
<dbReference type="NCBIfam" id="TIGR00358">
    <property type="entry name" value="3_prime_RNase"/>
    <property type="match status" value="1"/>
</dbReference>
<protein>
    <recommendedName>
        <fullName evidence="7">Ribonuclease R</fullName>
        <shortName evidence="7">RNase R</shortName>
        <ecNumber evidence="7">3.1.13.1</ecNumber>
    </recommendedName>
</protein>
<keyword evidence="2 7" id="KW-0963">Cytoplasm</keyword>
<dbReference type="InterPro" id="IPR011805">
    <property type="entry name" value="RNase_R"/>
</dbReference>
<keyword evidence="5 7" id="KW-0269">Exonuclease</keyword>
<dbReference type="HAMAP" id="MF_01895">
    <property type="entry name" value="RNase_R"/>
    <property type="match status" value="1"/>
</dbReference>
<dbReference type="InterPro" id="IPR001900">
    <property type="entry name" value="RNase_II/R"/>
</dbReference>
<evidence type="ECO:0000256" key="5">
    <source>
        <dbReference type="ARBA" id="ARBA00022839"/>
    </source>
</evidence>
<dbReference type="NCBIfam" id="TIGR02063">
    <property type="entry name" value="RNase_R"/>
    <property type="match status" value="1"/>
</dbReference>
<comment type="function">
    <text evidence="7">3'-5' exoribonuclease that releases 5'-nucleoside monophosphates and is involved in maturation of structured RNAs.</text>
</comment>
<proteinExistence type="inferred from homology"/>
<evidence type="ECO:0000256" key="7">
    <source>
        <dbReference type="HAMAP-Rule" id="MF_01895"/>
    </source>
</evidence>
<dbReference type="SUPFAM" id="SSF50249">
    <property type="entry name" value="Nucleic acid-binding proteins"/>
    <property type="match status" value="2"/>
</dbReference>
<feature type="compositionally biased region" description="Basic residues" evidence="8">
    <location>
        <begin position="688"/>
        <end position="699"/>
    </location>
</feature>
<dbReference type="GO" id="GO:0008859">
    <property type="term" value="F:exoribonuclease II activity"/>
    <property type="evidence" value="ECO:0007669"/>
    <property type="project" value="UniProtKB-UniRule"/>
</dbReference>
<dbReference type="Pfam" id="PF17876">
    <property type="entry name" value="CSD2"/>
    <property type="match status" value="1"/>
</dbReference>
<dbReference type="InterPro" id="IPR050180">
    <property type="entry name" value="RNR_Ribonuclease"/>
</dbReference>
<dbReference type="PANTHER" id="PTHR23355">
    <property type="entry name" value="RIBONUCLEASE"/>
    <property type="match status" value="1"/>
</dbReference>
<dbReference type="GO" id="GO:0003723">
    <property type="term" value="F:RNA binding"/>
    <property type="evidence" value="ECO:0007669"/>
    <property type="project" value="UniProtKB-UniRule"/>
</dbReference>
<dbReference type="Proteomes" id="UP000315938">
    <property type="component" value="Unassembled WGS sequence"/>
</dbReference>
<comment type="catalytic activity">
    <reaction evidence="1 7">
        <text>Exonucleolytic cleavage in the 3'- to 5'-direction to yield nucleoside 5'-phosphates.</text>
        <dbReference type="EC" id="3.1.13.1"/>
    </reaction>
</comment>
<dbReference type="InterPro" id="IPR004476">
    <property type="entry name" value="RNase_II/RNase_R"/>
</dbReference>
<evidence type="ECO:0000256" key="1">
    <source>
        <dbReference type="ARBA" id="ARBA00001849"/>
    </source>
</evidence>
<feature type="domain" description="S1 motif" evidence="9">
    <location>
        <begin position="599"/>
        <end position="677"/>
    </location>
</feature>
<dbReference type="EMBL" id="VKID01000001">
    <property type="protein sequence ID" value="TRY00139.1"/>
    <property type="molecule type" value="Genomic_DNA"/>
</dbReference>
<evidence type="ECO:0000256" key="3">
    <source>
        <dbReference type="ARBA" id="ARBA00022722"/>
    </source>
</evidence>
<comment type="similarity">
    <text evidence="7">Belongs to the RNR ribonuclease family. RNase R subfamily.</text>
</comment>
<comment type="caution">
    <text evidence="10">The sequence shown here is derived from an EMBL/GenBank/DDBJ whole genome shotgun (WGS) entry which is preliminary data.</text>
</comment>
<accession>A0A553IIW3</accession>
<keyword evidence="4 7" id="KW-0378">Hydrolase</keyword>
<dbReference type="PANTHER" id="PTHR23355:SF9">
    <property type="entry name" value="DIS3-LIKE EXONUCLEASE 2"/>
    <property type="match status" value="1"/>
</dbReference>
<dbReference type="Gene3D" id="2.40.50.140">
    <property type="entry name" value="Nucleic acid-binding proteins"/>
    <property type="match status" value="1"/>
</dbReference>
<dbReference type="RefSeq" id="WP_064211875.1">
    <property type="nucleotide sequence ID" value="NZ_JACAOE010000001.1"/>
</dbReference>
<evidence type="ECO:0000313" key="11">
    <source>
        <dbReference type="Proteomes" id="UP000315938"/>
    </source>
</evidence>
<dbReference type="SMART" id="SM00955">
    <property type="entry name" value="RNB"/>
    <property type="match status" value="1"/>
</dbReference>
<keyword evidence="6 7" id="KW-0694">RNA-binding</keyword>
<sequence length="728" mass="84472">MNKEFIKWFYDQKSIQVTYELVKEVYKEKTDELLEAHKEYFDIIDNTHIQLKKRYALGKITIKRTIAFLMMPEGAKDIAIDLFDLNGAMESDIVLADIVGYNPYIKEIIHSNLTKLIADVKIRSDKKMRFDANEAQNKLIIVKDVPDYLVDGHVVLLDVTEVTRTQIFTKFREVIGHKNDPDMEIVKIVYEYEWPLKFSKEVLNELHHIKIDHEYERKTRRDITDKLVVTIDGADAKDLDDAISLEYLENGNFKLGVHIADVSYFVKEGSYLNEAAYNRATSVYLADRVIPMIPHGLSNDLCSLNPNEDKYTITCEMELNPDIEVVNYDIYASIIQSKHRLTYHDVNQLFKEHQSTGFKEVDKMLFTMNEIAQKLKQIRTKRGAIDFNSTELKFVLDVNGDVLGVEERTTDEAEALIESFMILANETVSRHFFFNDLPGIYRVHEKPTSEKLDIAFESSAKLGFRVDQSAKSSAQKLQRLTKKVAQTPYEYIINMILLRSMQKAIYSEKPIGHFGLASAYYSHFTSQIRRYPDLLLHRMIRDLMLNNPDAETLKKLKKHYRDLMPSYSEHTSNQERQAVNMEREVNKLKSRQYMAQFINKSFDGQIVSMMPSGFFVKLENGIEGLVNVRNVNQYLIYDDEALLFYTERGKRYRLGDKIRVKLIKVDEVENNIDFTIDPQNHAEDYKAHKTSTSKVKRKPNPADMGKSRKTKSKAPKSGKKGFGPKKNR</sequence>
<evidence type="ECO:0000259" key="9">
    <source>
        <dbReference type="PROSITE" id="PS50126"/>
    </source>
</evidence>
<dbReference type="GO" id="GO:0006402">
    <property type="term" value="P:mRNA catabolic process"/>
    <property type="evidence" value="ECO:0007669"/>
    <property type="project" value="TreeGrafter"/>
</dbReference>
<dbReference type="PROSITE" id="PS50126">
    <property type="entry name" value="S1"/>
    <property type="match status" value="1"/>
</dbReference>
<keyword evidence="3 7" id="KW-0540">Nuclease</keyword>
<reference evidence="10 11" key="1">
    <citation type="submission" date="2019-07" db="EMBL/GenBank/DDBJ databases">
        <title>Genome sequence of Acholeplasma laidlawii strain with increased resistance to erythromycin.</title>
        <authorList>
            <person name="Medvedeva E.S."/>
            <person name="Baranova N.B."/>
            <person name="Siniagina M.N."/>
            <person name="Mouzykantov A."/>
            <person name="Chernova O.A."/>
            <person name="Chernov V.M."/>
        </authorList>
    </citation>
    <scope>NUCLEOTIDE SEQUENCE [LARGE SCALE GENOMIC DNA]</scope>
    <source>
        <strain evidence="10 11">PG8REry</strain>
    </source>
</reference>
<dbReference type="AlphaFoldDB" id="A0A553IIW3"/>
<dbReference type="InterPro" id="IPR012340">
    <property type="entry name" value="NA-bd_OB-fold"/>
</dbReference>
<dbReference type="Pfam" id="PF00575">
    <property type="entry name" value="S1"/>
    <property type="match status" value="1"/>
</dbReference>
<dbReference type="EC" id="3.1.13.1" evidence="7"/>
<dbReference type="SMART" id="SM00316">
    <property type="entry name" value="S1"/>
    <property type="match status" value="1"/>
</dbReference>
<name>A0A553IIW3_ACHLA</name>
<feature type="region of interest" description="Disordered" evidence="8">
    <location>
        <begin position="683"/>
        <end position="728"/>
    </location>
</feature>
<evidence type="ECO:0000256" key="8">
    <source>
        <dbReference type="SAM" id="MobiDB-lite"/>
    </source>
</evidence>
<dbReference type="Pfam" id="PF00773">
    <property type="entry name" value="RNB"/>
    <property type="match status" value="1"/>
</dbReference>
<comment type="subcellular location">
    <subcellularLocation>
        <location evidence="7">Cytoplasm</location>
    </subcellularLocation>
</comment>
<organism evidence="10 11">
    <name type="scientific">Acholeplasma laidlawii</name>
    <dbReference type="NCBI Taxonomy" id="2148"/>
    <lineage>
        <taxon>Bacteria</taxon>
        <taxon>Bacillati</taxon>
        <taxon>Mycoplasmatota</taxon>
        <taxon>Mollicutes</taxon>
        <taxon>Acholeplasmatales</taxon>
        <taxon>Acholeplasmataceae</taxon>
        <taxon>Acholeplasma</taxon>
    </lineage>
</organism>
<evidence type="ECO:0000256" key="6">
    <source>
        <dbReference type="ARBA" id="ARBA00022884"/>
    </source>
</evidence>
<dbReference type="CDD" id="cd04471">
    <property type="entry name" value="S1_RNase_R"/>
    <property type="match status" value="1"/>
</dbReference>
<evidence type="ECO:0000256" key="4">
    <source>
        <dbReference type="ARBA" id="ARBA00022801"/>
    </source>
</evidence>
<dbReference type="InterPro" id="IPR003029">
    <property type="entry name" value="S1_domain"/>
</dbReference>
<dbReference type="InterPro" id="IPR040476">
    <property type="entry name" value="CSD2"/>
</dbReference>
<evidence type="ECO:0000256" key="2">
    <source>
        <dbReference type="ARBA" id="ARBA00022490"/>
    </source>
</evidence>
<dbReference type="GO" id="GO:0005829">
    <property type="term" value="C:cytosol"/>
    <property type="evidence" value="ECO:0007669"/>
    <property type="project" value="TreeGrafter"/>
</dbReference>
<feature type="compositionally biased region" description="Basic residues" evidence="8">
    <location>
        <begin position="707"/>
        <end position="728"/>
    </location>
</feature>
<gene>
    <name evidence="7 10" type="primary">rnr</name>
    <name evidence="10" type="ORF">FNV44_03600</name>
</gene>